<accession>A0A511B476</accession>
<dbReference type="Proteomes" id="UP000321230">
    <property type="component" value="Unassembled WGS sequence"/>
</dbReference>
<organism evidence="1 2">
    <name type="scientific">Gluconobacter wancherniae NBRC 103581</name>
    <dbReference type="NCBI Taxonomy" id="656744"/>
    <lineage>
        <taxon>Bacteria</taxon>
        <taxon>Pseudomonadati</taxon>
        <taxon>Pseudomonadota</taxon>
        <taxon>Alphaproteobacteria</taxon>
        <taxon>Acetobacterales</taxon>
        <taxon>Acetobacteraceae</taxon>
        <taxon>Gluconobacter</taxon>
    </lineage>
</organism>
<dbReference type="EMBL" id="BJUZ01000003">
    <property type="protein sequence ID" value="GEK94483.1"/>
    <property type="molecule type" value="Genomic_DNA"/>
</dbReference>
<protein>
    <submittedName>
        <fullName evidence="1">Uncharacterized protein</fullName>
    </submittedName>
</protein>
<dbReference type="RefSeq" id="WP_229316076.1">
    <property type="nucleotide sequence ID" value="NZ_BEYS01000003.1"/>
</dbReference>
<keyword evidence="2" id="KW-1185">Reference proteome</keyword>
<name>A0A511B476_9PROT</name>
<proteinExistence type="predicted"/>
<dbReference type="AlphaFoldDB" id="A0A511B476"/>
<evidence type="ECO:0000313" key="2">
    <source>
        <dbReference type="Proteomes" id="UP000321230"/>
    </source>
</evidence>
<comment type="caution">
    <text evidence="1">The sequence shown here is derived from an EMBL/GenBank/DDBJ whole genome shotgun (WGS) entry which is preliminary data.</text>
</comment>
<sequence length="74" mass="8388">MIKDFQFGRVAVIGTFFWIDTCPEMSAGSPLRRLFLVGAISHNWQEAVLVYGLPEQRFSKVMNSYQSNLAVKCS</sequence>
<gene>
    <name evidence="1" type="ORF">GWA01_22530</name>
</gene>
<evidence type="ECO:0000313" key="1">
    <source>
        <dbReference type="EMBL" id="GEK94483.1"/>
    </source>
</evidence>
<reference evidence="1 2" key="1">
    <citation type="submission" date="2019-07" db="EMBL/GenBank/DDBJ databases">
        <title>Whole genome shotgun sequence of Gluconobacter wancherniae NBRC 103581.</title>
        <authorList>
            <person name="Hosoyama A."/>
            <person name="Uohara A."/>
            <person name="Ohji S."/>
            <person name="Ichikawa N."/>
        </authorList>
    </citation>
    <scope>NUCLEOTIDE SEQUENCE [LARGE SCALE GENOMIC DNA]</scope>
    <source>
        <strain evidence="1 2">NBRC 103581</strain>
    </source>
</reference>